<dbReference type="EnsemblPlants" id="Solyc01g094945.1.1">
    <property type="protein sequence ID" value="Solyc01g094945.1.1"/>
    <property type="gene ID" value="Solyc01g094945.1"/>
</dbReference>
<dbReference type="Gramene" id="Solyc01g094945.1.1">
    <property type="protein sequence ID" value="Solyc01g094945.1.1"/>
    <property type="gene ID" value="Solyc01g094945.1"/>
</dbReference>
<evidence type="ECO:0000313" key="2">
    <source>
        <dbReference type="Proteomes" id="UP000004994"/>
    </source>
</evidence>
<protein>
    <submittedName>
        <fullName evidence="1">Uncharacterized protein</fullName>
    </submittedName>
</protein>
<reference evidence="1" key="2">
    <citation type="submission" date="2019-01" db="UniProtKB">
        <authorList>
            <consortium name="EnsemblPlants"/>
        </authorList>
    </citation>
    <scope>IDENTIFICATION</scope>
    <source>
        <strain evidence="1">cv. Heinz 1706</strain>
    </source>
</reference>
<dbReference type="AlphaFoldDB" id="A0A3Q7F5I6"/>
<organism evidence="1">
    <name type="scientific">Solanum lycopersicum</name>
    <name type="common">Tomato</name>
    <name type="synonym">Lycopersicon esculentum</name>
    <dbReference type="NCBI Taxonomy" id="4081"/>
    <lineage>
        <taxon>Eukaryota</taxon>
        <taxon>Viridiplantae</taxon>
        <taxon>Streptophyta</taxon>
        <taxon>Embryophyta</taxon>
        <taxon>Tracheophyta</taxon>
        <taxon>Spermatophyta</taxon>
        <taxon>Magnoliopsida</taxon>
        <taxon>eudicotyledons</taxon>
        <taxon>Gunneridae</taxon>
        <taxon>Pentapetalae</taxon>
        <taxon>asterids</taxon>
        <taxon>lamiids</taxon>
        <taxon>Solanales</taxon>
        <taxon>Solanaceae</taxon>
        <taxon>Solanoideae</taxon>
        <taxon>Solaneae</taxon>
        <taxon>Solanum</taxon>
        <taxon>Solanum subgen. Lycopersicon</taxon>
    </lineage>
</organism>
<accession>A0A3Q7F5I6</accession>
<dbReference type="InParanoid" id="A0A3Q7F5I6"/>
<name>A0A3Q7F5I6_SOLLC</name>
<evidence type="ECO:0000313" key="1">
    <source>
        <dbReference type="EnsemblPlants" id="Solyc01g094945.1.1"/>
    </source>
</evidence>
<keyword evidence="2" id="KW-1185">Reference proteome</keyword>
<proteinExistence type="predicted"/>
<dbReference type="Proteomes" id="UP000004994">
    <property type="component" value="Chromosome 1"/>
</dbReference>
<sequence>MLILFFSVLHDKDSFIVLLQLGAPGSLPANFAHLGTHYWLLVLPFQNQLQIYDIKVEVVKAKLQNII</sequence>
<reference evidence="1" key="1">
    <citation type="journal article" date="2012" name="Nature">
        <title>The tomato genome sequence provides insights into fleshy fruit evolution.</title>
        <authorList>
            <consortium name="Tomato Genome Consortium"/>
        </authorList>
    </citation>
    <scope>NUCLEOTIDE SEQUENCE [LARGE SCALE GENOMIC DNA]</scope>
    <source>
        <strain evidence="1">cv. Heinz 1706</strain>
    </source>
</reference>